<protein>
    <submittedName>
        <fullName evidence="3">Uncharacterized protein</fullName>
    </submittedName>
</protein>
<organism evidence="3 4">
    <name type="scientific">Steinernema hermaphroditum</name>
    <dbReference type="NCBI Taxonomy" id="289476"/>
    <lineage>
        <taxon>Eukaryota</taxon>
        <taxon>Metazoa</taxon>
        <taxon>Ecdysozoa</taxon>
        <taxon>Nematoda</taxon>
        <taxon>Chromadorea</taxon>
        <taxon>Rhabditida</taxon>
        <taxon>Tylenchina</taxon>
        <taxon>Panagrolaimomorpha</taxon>
        <taxon>Strongyloidoidea</taxon>
        <taxon>Steinernematidae</taxon>
        <taxon>Steinernema</taxon>
    </lineage>
</organism>
<reference evidence="3" key="1">
    <citation type="submission" date="2023-06" db="EMBL/GenBank/DDBJ databases">
        <title>Genomic analysis of the entomopathogenic nematode Steinernema hermaphroditum.</title>
        <authorList>
            <person name="Schwarz E.M."/>
            <person name="Heppert J.K."/>
            <person name="Baniya A."/>
            <person name="Schwartz H.T."/>
            <person name="Tan C.-H."/>
            <person name="Antoshechkin I."/>
            <person name="Sternberg P.W."/>
            <person name="Goodrich-Blair H."/>
            <person name="Dillman A.R."/>
        </authorList>
    </citation>
    <scope>NUCLEOTIDE SEQUENCE</scope>
    <source>
        <strain evidence="3">PS9179</strain>
        <tissue evidence="3">Whole animal</tissue>
    </source>
</reference>
<keyword evidence="1" id="KW-0472">Membrane</keyword>
<accession>A0AA39MBT9</accession>
<comment type="caution">
    <text evidence="3">The sequence shown here is derived from an EMBL/GenBank/DDBJ whole genome shotgun (WGS) entry which is preliminary data.</text>
</comment>
<feature type="transmembrane region" description="Helical" evidence="1">
    <location>
        <begin position="82"/>
        <end position="104"/>
    </location>
</feature>
<evidence type="ECO:0000313" key="4">
    <source>
        <dbReference type="Proteomes" id="UP001175271"/>
    </source>
</evidence>
<evidence type="ECO:0000256" key="1">
    <source>
        <dbReference type="SAM" id="Phobius"/>
    </source>
</evidence>
<keyword evidence="2" id="KW-0732">Signal</keyword>
<feature type="signal peptide" evidence="2">
    <location>
        <begin position="1"/>
        <end position="21"/>
    </location>
</feature>
<feature type="chain" id="PRO_5041370874" evidence="2">
    <location>
        <begin position="22"/>
        <end position="137"/>
    </location>
</feature>
<sequence length="137" mass="15991">MRSLVVVLFFLAVFILLQTSAAPSFPIDDLPDLAPLNVREWSHAYRSKRDWSDPMAQMTGWSMFALLRAINEDANTRCPPVMRLVILLIAVVFFFVIESAAQFFPDDDYFFLVQPPIREWRGEYRKQFGLNDLLRQM</sequence>
<evidence type="ECO:0000313" key="3">
    <source>
        <dbReference type="EMBL" id="KAK0429046.1"/>
    </source>
</evidence>
<dbReference type="EMBL" id="JAUCMV010000001">
    <property type="protein sequence ID" value="KAK0429046.1"/>
    <property type="molecule type" value="Genomic_DNA"/>
</dbReference>
<feature type="transmembrane region" description="Helical" evidence="1">
    <location>
        <begin position="54"/>
        <end position="70"/>
    </location>
</feature>
<dbReference type="Proteomes" id="UP001175271">
    <property type="component" value="Unassembled WGS sequence"/>
</dbReference>
<gene>
    <name evidence="3" type="ORF">QR680_011157</name>
</gene>
<evidence type="ECO:0000256" key="2">
    <source>
        <dbReference type="SAM" id="SignalP"/>
    </source>
</evidence>
<proteinExistence type="predicted"/>
<keyword evidence="1" id="KW-0812">Transmembrane</keyword>
<name>A0AA39MBT9_9BILA</name>
<keyword evidence="4" id="KW-1185">Reference proteome</keyword>
<keyword evidence="1" id="KW-1133">Transmembrane helix</keyword>
<dbReference type="AlphaFoldDB" id="A0AA39MBT9"/>